<keyword evidence="12" id="KW-0472">Membrane</keyword>
<comment type="similarity">
    <text evidence="4">Belongs to the NAD(P)-dependent epimerase/dehydratase family. UDP-glucuronic acid decarboxylase subfamily.</text>
</comment>
<evidence type="ECO:0000256" key="10">
    <source>
        <dbReference type="ARBA" id="ARBA00023027"/>
    </source>
</evidence>
<evidence type="ECO:0000256" key="13">
    <source>
        <dbReference type="ARBA" id="ARBA00023180"/>
    </source>
</evidence>
<evidence type="ECO:0000256" key="8">
    <source>
        <dbReference type="ARBA" id="ARBA00022968"/>
    </source>
</evidence>
<reference evidence="16" key="1">
    <citation type="submission" date="2022-10" db="EMBL/GenBank/DDBJ databases">
        <authorList>
            <person name="Koch H."/>
        </authorList>
    </citation>
    <scope>NUCLEOTIDE SEQUENCE</scope>
    <source>
        <strain evidence="16">DNF</strain>
    </source>
</reference>
<evidence type="ECO:0000256" key="2">
    <source>
        <dbReference type="ARBA" id="ARBA00004447"/>
    </source>
</evidence>
<protein>
    <recommendedName>
        <fullName evidence="5">UDP-glucuronate decarboxylase</fullName>
        <ecNumber evidence="5">4.1.1.35</ecNumber>
    </recommendedName>
</protein>
<comment type="subcellular location">
    <subcellularLocation>
        <location evidence="2">Golgi apparatus</location>
        <location evidence="2">Golgi stack membrane</location>
        <topology evidence="2">Single-pass type II membrane protein</topology>
    </subcellularLocation>
</comment>
<dbReference type="PANTHER" id="PTHR43078:SF6">
    <property type="entry name" value="UDP-GLUCURONIC ACID DECARBOXYLASE 1"/>
    <property type="match status" value="1"/>
</dbReference>
<keyword evidence="6" id="KW-0812">Transmembrane</keyword>
<dbReference type="InterPro" id="IPR036291">
    <property type="entry name" value="NAD(P)-bd_dom_sf"/>
</dbReference>
<evidence type="ECO:0000256" key="11">
    <source>
        <dbReference type="ARBA" id="ARBA00023034"/>
    </source>
</evidence>
<dbReference type="FunFam" id="3.40.50.720:FF:000065">
    <property type="entry name" value="UDP-glucuronic acid decarboxylase 1"/>
    <property type="match status" value="1"/>
</dbReference>
<sequence>MRILITGGAGFLGSHLSDMLIGKGHEVVAVDNLITGRAENIAHLMGHPRFSFIKYNVCDYLHVDGPLDAILHFASPASPQDYLEMPIATLKVGALGTHKALGLAKAKGARLLLASTSEVYGDPLVNPQPESYWGNVNPISPRGVYDEAKRFAEAITMAYHRYHGLDTRIVRIFNTYGPRMRPNDGRVVSNFIVQALQGKPLTIFGDGTQTRSFCYADDLVRGITDLLVADSDKTVDQRTDRSTFLTKSSQPLPETIHDPVNIGNPRELTVKDIAELVLRLTGSKSAIEYRPLPADDPKVRRPDIRRAKMLLGWEPQVELEDGLRKTIEYFRQVV</sequence>
<evidence type="ECO:0000313" key="16">
    <source>
        <dbReference type="EMBL" id="CAI4032559.1"/>
    </source>
</evidence>
<comment type="cofactor">
    <cofactor evidence="1">
        <name>NAD(+)</name>
        <dbReference type="ChEBI" id="CHEBI:57540"/>
    </cofactor>
</comment>
<comment type="pathway">
    <text evidence="3">Nucleotide-sugar biosynthesis; UDP-alpha-D-xylose biosynthesis; UDP-alpha-D-xylose from UDP-alpha-D-glucuronate: step 1/1.</text>
</comment>
<dbReference type="Pfam" id="PF16363">
    <property type="entry name" value="GDP_Man_Dehyd"/>
    <property type="match status" value="1"/>
</dbReference>
<evidence type="ECO:0000256" key="7">
    <source>
        <dbReference type="ARBA" id="ARBA00022793"/>
    </source>
</evidence>
<dbReference type="GO" id="GO:0070403">
    <property type="term" value="F:NAD+ binding"/>
    <property type="evidence" value="ECO:0007669"/>
    <property type="project" value="InterPro"/>
</dbReference>
<evidence type="ECO:0000256" key="1">
    <source>
        <dbReference type="ARBA" id="ARBA00001911"/>
    </source>
</evidence>
<dbReference type="Proteomes" id="UP001179121">
    <property type="component" value="Chromosome"/>
</dbReference>
<keyword evidence="9" id="KW-1133">Transmembrane helix</keyword>
<name>A0AA86N0T1_9BACT</name>
<evidence type="ECO:0000256" key="9">
    <source>
        <dbReference type="ARBA" id="ARBA00022989"/>
    </source>
</evidence>
<accession>A0AA86N0T1</accession>
<evidence type="ECO:0000256" key="6">
    <source>
        <dbReference type="ARBA" id="ARBA00022692"/>
    </source>
</evidence>
<keyword evidence="7" id="KW-0210">Decarboxylase</keyword>
<evidence type="ECO:0000256" key="12">
    <source>
        <dbReference type="ARBA" id="ARBA00023136"/>
    </source>
</evidence>
<keyword evidence="10" id="KW-0520">NAD</keyword>
<dbReference type="GO" id="GO:0005737">
    <property type="term" value="C:cytoplasm"/>
    <property type="evidence" value="ECO:0007669"/>
    <property type="project" value="TreeGrafter"/>
</dbReference>
<dbReference type="CDD" id="cd05230">
    <property type="entry name" value="UGD_SDR_e"/>
    <property type="match status" value="1"/>
</dbReference>
<dbReference type="EMBL" id="OX365700">
    <property type="protein sequence ID" value="CAI4032559.1"/>
    <property type="molecule type" value="Genomic_DNA"/>
</dbReference>
<evidence type="ECO:0000313" key="17">
    <source>
        <dbReference type="Proteomes" id="UP001179121"/>
    </source>
</evidence>
<keyword evidence="17" id="KW-1185">Reference proteome</keyword>
<feature type="domain" description="NAD(P)-binding" evidence="15">
    <location>
        <begin position="4"/>
        <end position="326"/>
    </location>
</feature>
<dbReference type="RefSeq" id="WP_289269281.1">
    <property type="nucleotide sequence ID" value="NZ_OX365700.1"/>
</dbReference>
<evidence type="ECO:0000256" key="5">
    <source>
        <dbReference type="ARBA" id="ARBA00012290"/>
    </source>
</evidence>
<gene>
    <name evidence="16" type="ORF">DNFV4_02989</name>
</gene>
<dbReference type="InterPro" id="IPR044516">
    <property type="entry name" value="UXS-like"/>
</dbReference>
<dbReference type="KEGG" id="nti:DNFV4_02989"/>
<dbReference type="GO" id="GO:0048040">
    <property type="term" value="F:UDP-glucuronate decarboxylase activity"/>
    <property type="evidence" value="ECO:0007669"/>
    <property type="project" value="UniProtKB-EC"/>
</dbReference>
<dbReference type="PANTHER" id="PTHR43078">
    <property type="entry name" value="UDP-GLUCURONIC ACID DECARBOXYLASE-RELATED"/>
    <property type="match status" value="1"/>
</dbReference>
<dbReference type="GO" id="GO:0042732">
    <property type="term" value="P:D-xylose metabolic process"/>
    <property type="evidence" value="ECO:0007669"/>
    <property type="project" value="InterPro"/>
</dbReference>
<keyword evidence="13" id="KW-0325">Glycoprotein</keyword>
<evidence type="ECO:0000259" key="15">
    <source>
        <dbReference type="Pfam" id="PF16363"/>
    </source>
</evidence>
<evidence type="ECO:0000256" key="3">
    <source>
        <dbReference type="ARBA" id="ARBA00005100"/>
    </source>
</evidence>
<dbReference type="Gene3D" id="3.40.50.720">
    <property type="entry name" value="NAD(P)-binding Rossmann-like Domain"/>
    <property type="match status" value="1"/>
</dbReference>
<evidence type="ECO:0000256" key="4">
    <source>
        <dbReference type="ARBA" id="ARBA00007505"/>
    </source>
</evidence>
<dbReference type="SUPFAM" id="SSF51735">
    <property type="entry name" value="NAD(P)-binding Rossmann-fold domains"/>
    <property type="match status" value="1"/>
</dbReference>
<proteinExistence type="inferred from homology"/>
<keyword evidence="8" id="KW-0735">Signal-anchor</keyword>
<organism evidence="16 17">
    <name type="scientific">Nitrospira tepida</name>
    <dbReference type="NCBI Taxonomy" id="2973512"/>
    <lineage>
        <taxon>Bacteria</taxon>
        <taxon>Pseudomonadati</taxon>
        <taxon>Nitrospirota</taxon>
        <taxon>Nitrospiria</taxon>
        <taxon>Nitrospirales</taxon>
        <taxon>Nitrospiraceae</taxon>
        <taxon>Nitrospira</taxon>
    </lineage>
</organism>
<keyword evidence="11" id="KW-0333">Golgi apparatus</keyword>
<evidence type="ECO:0000256" key="14">
    <source>
        <dbReference type="ARBA" id="ARBA00023239"/>
    </source>
</evidence>
<dbReference type="AlphaFoldDB" id="A0AA86N0T1"/>
<dbReference type="InterPro" id="IPR016040">
    <property type="entry name" value="NAD(P)-bd_dom"/>
</dbReference>
<keyword evidence="14" id="KW-0456">Lyase</keyword>
<dbReference type="EC" id="4.1.1.35" evidence="5"/>